<dbReference type="Gene3D" id="3.40.50.10860">
    <property type="entry name" value="Leucine Dehydrogenase, chain A, domain 1"/>
    <property type="match status" value="1"/>
</dbReference>
<dbReference type="GO" id="GO:0009423">
    <property type="term" value="P:chorismate biosynthetic process"/>
    <property type="evidence" value="ECO:0007669"/>
    <property type="project" value="TreeGrafter"/>
</dbReference>
<dbReference type="KEGG" id="bgg:CFK41_08580"/>
<dbReference type="GO" id="GO:0004764">
    <property type="term" value="F:shikimate 3-dehydrogenase (NADP+) activity"/>
    <property type="evidence" value="ECO:0007669"/>
    <property type="project" value="InterPro"/>
</dbReference>
<dbReference type="OrthoDB" id="9776868at2"/>
<protein>
    <submittedName>
        <fullName evidence="5">Shikimate dehydrogenase</fullName>
    </submittedName>
</protein>
<organism evidence="5 6">
    <name type="scientific">Brachybacterium ginsengisoli</name>
    <dbReference type="NCBI Taxonomy" id="1331682"/>
    <lineage>
        <taxon>Bacteria</taxon>
        <taxon>Bacillati</taxon>
        <taxon>Actinomycetota</taxon>
        <taxon>Actinomycetes</taxon>
        <taxon>Micrococcales</taxon>
        <taxon>Dermabacteraceae</taxon>
        <taxon>Brachybacterium</taxon>
    </lineage>
</organism>
<dbReference type="InterPro" id="IPR013708">
    <property type="entry name" value="Shikimate_DH-bd_N"/>
</dbReference>
<evidence type="ECO:0000313" key="6">
    <source>
        <dbReference type="Proteomes" id="UP000217889"/>
    </source>
</evidence>
<feature type="domain" description="Shikimate dehydrogenase substrate binding N-terminal" evidence="4">
    <location>
        <begin position="8"/>
        <end position="91"/>
    </location>
</feature>
<gene>
    <name evidence="5" type="ORF">CFK41_08580</name>
</gene>
<comment type="pathway">
    <text evidence="1">Metabolic intermediate biosynthesis; chorismate biosynthesis; chorismate from D-erythrose 4-phosphate and phosphoenolpyruvate: step 4/7.</text>
</comment>
<evidence type="ECO:0000259" key="4">
    <source>
        <dbReference type="Pfam" id="PF08501"/>
    </source>
</evidence>
<feature type="compositionally biased region" description="Basic and acidic residues" evidence="3">
    <location>
        <begin position="279"/>
        <end position="295"/>
    </location>
</feature>
<dbReference type="Pfam" id="PF08501">
    <property type="entry name" value="Shikimate_dh_N"/>
    <property type="match status" value="1"/>
</dbReference>
<dbReference type="EMBL" id="CP023564">
    <property type="protein sequence ID" value="ATG54815.1"/>
    <property type="molecule type" value="Genomic_DNA"/>
</dbReference>
<dbReference type="RefSeq" id="WP_096799280.1">
    <property type="nucleotide sequence ID" value="NZ_CP023564.1"/>
</dbReference>
<evidence type="ECO:0000313" key="5">
    <source>
        <dbReference type="EMBL" id="ATG54815.1"/>
    </source>
</evidence>
<dbReference type="NCBIfam" id="NF001311">
    <property type="entry name" value="PRK00258.1-3"/>
    <property type="match status" value="1"/>
</dbReference>
<name>A0A291GX73_9MICO</name>
<reference evidence="5 6" key="1">
    <citation type="journal article" date="2014" name="Int. J. Syst. Evol. Microbiol.">
        <title>Brachybacterium ginsengisoli sp. nov., isolated from soil of a ginseng field.</title>
        <authorList>
            <person name="Hoang V.A."/>
            <person name="Kim Y.J."/>
            <person name="Nguyen N.L."/>
            <person name="Yang D.C."/>
        </authorList>
    </citation>
    <scope>NUCLEOTIDE SEQUENCE [LARGE SCALE GENOMIC DNA]</scope>
    <source>
        <strain evidence="5 6">DCY80</strain>
    </source>
</reference>
<dbReference type="PANTHER" id="PTHR21089:SF1">
    <property type="entry name" value="BIFUNCTIONAL 3-DEHYDROQUINATE DEHYDRATASE_SHIKIMATE DEHYDROGENASE, CHLOROPLASTIC"/>
    <property type="match status" value="1"/>
</dbReference>
<keyword evidence="2" id="KW-0057">Aromatic amino acid biosynthesis</keyword>
<dbReference type="GO" id="GO:0005829">
    <property type="term" value="C:cytosol"/>
    <property type="evidence" value="ECO:0007669"/>
    <property type="project" value="TreeGrafter"/>
</dbReference>
<proteinExistence type="predicted"/>
<dbReference type="SUPFAM" id="SSF51735">
    <property type="entry name" value="NAD(P)-binding Rossmann-fold domains"/>
    <property type="match status" value="1"/>
</dbReference>
<dbReference type="GO" id="GO:0050661">
    <property type="term" value="F:NADP binding"/>
    <property type="evidence" value="ECO:0007669"/>
    <property type="project" value="TreeGrafter"/>
</dbReference>
<dbReference type="Gene3D" id="3.40.50.720">
    <property type="entry name" value="NAD(P)-binding Rossmann-like Domain"/>
    <property type="match status" value="1"/>
</dbReference>
<dbReference type="InterPro" id="IPR022893">
    <property type="entry name" value="Shikimate_DH_fam"/>
</dbReference>
<keyword evidence="2" id="KW-0028">Amino-acid biosynthesis</keyword>
<accession>A0A291GX73</accession>
<dbReference type="PANTHER" id="PTHR21089">
    <property type="entry name" value="SHIKIMATE DEHYDROGENASE"/>
    <property type="match status" value="1"/>
</dbReference>
<dbReference type="GO" id="GO:0009073">
    <property type="term" value="P:aromatic amino acid family biosynthetic process"/>
    <property type="evidence" value="ECO:0007669"/>
    <property type="project" value="UniProtKB-KW"/>
</dbReference>
<evidence type="ECO:0000256" key="1">
    <source>
        <dbReference type="ARBA" id="ARBA00004871"/>
    </source>
</evidence>
<dbReference type="InterPro" id="IPR036291">
    <property type="entry name" value="NAD(P)-bd_dom_sf"/>
</dbReference>
<feature type="region of interest" description="Disordered" evidence="3">
    <location>
        <begin position="279"/>
        <end position="302"/>
    </location>
</feature>
<dbReference type="SUPFAM" id="SSF53223">
    <property type="entry name" value="Aminoacid dehydrogenase-like, N-terminal domain"/>
    <property type="match status" value="1"/>
</dbReference>
<dbReference type="GO" id="GO:0019632">
    <property type="term" value="P:shikimate metabolic process"/>
    <property type="evidence" value="ECO:0007669"/>
    <property type="project" value="TreeGrafter"/>
</dbReference>
<evidence type="ECO:0000256" key="3">
    <source>
        <dbReference type="SAM" id="MobiDB-lite"/>
    </source>
</evidence>
<dbReference type="AlphaFoldDB" id="A0A291GX73"/>
<dbReference type="Proteomes" id="UP000217889">
    <property type="component" value="Chromosome"/>
</dbReference>
<keyword evidence="6" id="KW-1185">Reference proteome</keyword>
<sequence length="302" mass="31491">MAPRRFAVVGSPVGHSLSPVLHRAAYAALGVADAEYARHDVSAGALGSFLTDGPGRELAGLSVTMPCKPEAFALAAEVDDTSRMLGISNTLLRREDGTWRAENHDVHGIVATLRDHGAEAPRTGGVLGSGATALSAVAALLELGASMILLSARSAEKLVPLEELAARQGARTRRIPWEDQHEVLAADAVVSALAVEGARSVAARWASHAELPLPGVLLDVLYDPWPAPLAAVVADAGGAVADGLEMLAHQADMQLRSMLGIAEAPVPLMLAAARRELGHANPEEPTVRDVGDRPRRGPCSSR</sequence>
<evidence type="ECO:0000256" key="2">
    <source>
        <dbReference type="ARBA" id="ARBA00023141"/>
    </source>
</evidence>
<dbReference type="InterPro" id="IPR046346">
    <property type="entry name" value="Aminoacid_DH-like_N_sf"/>
</dbReference>